<evidence type="ECO:0008006" key="4">
    <source>
        <dbReference type="Google" id="ProtNLM"/>
    </source>
</evidence>
<name>A0ABM9APH0_9BACT</name>
<proteinExistence type="predicted"/>
<comment type="caution">
    <text evidence="2">The sequence shown here is derived from an EMBL/GenBank/DDBJ whole genome shotgun (WGS) entry which is preliminary data.</text>
</comment>
<organism evidence="2 3">
    <name type="scientific">Emticicia aquatica</name>
    <dbReference type="NCBI Taxonomy" id="1681835"/>
    <lineage>
        <taxon>Bacteria</taxon>
        <taxon>Pseudomonadati</taxon>
        <taxon>Bacteroidota</taxon>
        <taxon>Cytophagia</taxon>
        <taxon>Cytophagales</taxon>
        <taxon>Leadbetterellaceae</taxon>
        <taxon>Emticicia</taxon>
    </lineage>
</organism>
<feature type="chain" id="PRO_5045784299" description="CotH protein" evidence="1">
    <location>
        <begin position="25"/>
        <end position="482"/>
    </location>
</feature>
<dbReference type="Pfam" id="PF08757">
    <property type="entry name" value="CotH"/>
    <property type="match status" value="1"/>
</dbReference>
<feature type="signal peptide" evidence="1">
    <location>
        <begin position="1"/>
        <end position="24"/>
    </location>
</feature>
<dbReference type="PANTHER" id="PTHR40050">
    <property type="entry name" value="INNER SPORE COAT PROTEIN H"/>
    <property type="match status" value="1"/>
</dbReference>
<dbReference type="PANTHER" id="PTHR40050:SF1">
    <property type="entry name" value="INNER SPORE COAT PROTEIN H"/>
    <property type="match status" value="1"/>
</dbReference>
<dbReference type="RefSeq" id="WP_238806264.1">
    <property type="nucleotide sequence ID" value="NZ_CAKLPY010000001.1"/>
</dbReference>
<gene>
    <name evidence="2" type="ORF">EMA8858_01845</name>
</gene>
<evidence type="ECO:0000313" key="3">
    <source>
        <dbReference type="Proteomes" id="UP000837932"/>
    </source>
</evidence>
<evidence type="ECO:0000313" key="2">
    <source>
        <dbReference type="EMBL" id="CAH0995720.1"/>
    </source>
</evidence>
<evidence type="ECO:0000256" key="1">
    <source>
        <dbReference type="SAM" id="SignalP"/>
    </source>
</evidence>
<accession>A0ABM9APH0</accession>
<dbReference type="Proteomes" id="UP000837932">
    <property type="component" value="Unassembled WGS sequence"/>
</dbReference>
<keyword evidence="1" id="KW-0732">Signal</keyword>
<dbReference type="InterPro" id="IPR014867">
    <property type="entry name" value="Spore_coat_CotH_CotH2/3/7"/>
</dbReference>
<protein>
    <recommendedName>
        <fullName evidence="4">CotH protein</fullName>
    </recommendedName>
</protein>
<reference evidence="2" key="1">
    <citation type="submission" date="2021-12" db="EMBL/GenBank/DDBJ databases">
        <authorList>
            <person name="Rodrigo-Torres L."/>
            <person name="Arahal R. D."/>
            <person name="Lucena T."/>
        </authorList>
    </citation>
    <scope>NUCLEOTIDE SEQUENCE</scope>
    <source>
        <strain evidence="2">CECT 8858</strain>
    </source>
</reference>
<dbReference type="EMBL" id="CAKLPY010000001">
    <property type="protein sequence ID" value="CAH0995720.1"/>
    <property type="molecule type" value="Genomic_DNA"/>
</dbReference>
<sequence>MKNFNLIKITKIVLLTLLSVATFAAKPPAKKPNYSIVFPQNKVNTLEIMLSKKQWDSVRADMKRKYGNDFGQVGMPNMRKISPSNFGNEGMLNFGKGEPNYVSVSVKFRGKTYPNVAFRLKGNSSLMMSWGRGVYKLPFRLDFSEFEQNKKNQKLYGFEKLSFSPSMSDKSLIREKVTADIFRAAGIPAAQTAFYKVYIDFGEGKKYCGVYTLVEVIEDTMVKNQFDTKVSVGNIYKPESNFTQFKKEQFEKKNNKKQADWNDVKAFVNALNSTERTTNEIKWRTDLEKTFNIDHFIKWLAVNNVIVNWDTYGALPHNYYLYHSPTEKLTWIPWDNDQSLGLKMEMPEGFKPPDGFKTSEGFKPPAGFQPPMMGGPMGKGTSLSMKEVGKDWPLIRFIAEDVFYYAKYKQYVQDFNNKVFTQDKMNALFEKNHRLITPFVIGNEKEQKPYSHLNKSEDFILELEKLKEHVAKRNKEVAEFLK</sequence>
<keyword evidence="3" id="KW-1185">Reference proteome</keyword>